<evidence type="ECO:0000259" key="1">
    <source>
        <dbReference type="Pfam" id="PF20150"/>
    </source>
</evidence>
<evidence type="ECO:0000313" key="3">
    <source>
        <dbReference type="Proteomes" id="UP000824998"/>
    </source>
</evidence>
<sequence>MKLRSSYEYLNLNKDDRESEVNIQQNASYQHAGVVSKPIVKPSQPLLWHTEFEYFTRMPIELRDAVWKLVLDDIPGRTLLFNHQPQTSIQAEKSSFPRISHHRLNPLSSTCLESRRVWMKTLTRVDGNLTRPLVDEHKADFFLDRAPTYIDLSKDPIVIHCYRNINSIEHLPAVLGTERTNQLTSICKMERETYKATPKDIVKVFETLPSLNTFNIFIIDSRAKGLPTISMAQVHVWLNDEHVAREWILEVVPGTEDFETDHSIHGVSSLTRIFDDAWKTYRESTEKDGSKLQRVKPKLQFVTLSHLIVKSFDPLYEISAGTGYSYVRSDRKRQFFPRQRNV</sequence>
<dbReference type="EMBL" id="MU251607">
    <property type="protein sequence ID" value="KAG9231348.1"/>
    <property type="molecule type" value="Genomic_DNA"/>
</dbReference>
<evidence type="ECO:0000313" key="2">
    <source>
        <dbReference type="EMBL" id="KAG9231348.1"/>
    </source>
</evidence>
<reference evidence="2" key="1">
    <citation type="journal article" date="2021" name="IMA Fungus">
        <title>Genomic characterization of three marine fungi, including Emericellopsis atlantica sp. nov. with signatures of a generalist lifestyle and marine biomass degradation.</title>
        <authorList>
            <person name="Hagestad O.C."/>
            <person name="Hou L."/>
            <person name="Andersen J.H."/>
            <person name="Hansen E.H."/>
            <person name="Altermark B."/>
            <person name="Li C."/>
            <person name="Kuhnert E."/>
            <person name="Cox R.J."/>
            <person name="Crous P.W."/>
            <person name="Spatafora J.W."/>
            <person name="Lail K."/>
            <person name="Amirebrahimi M."/>
            <person name="Lipzen A."/>
            <person name="Pangilinan J."/>
            <person name="Andreopoulos W."/>
            <person name="Hayes R.D."/>
            <person name="Ng V."/>
            <person name="Grigoriev I.V."/>
            <person name="Jackson S.A."/>
            <person name="Sutton T.D.S."/>
            <person name="Dobson A.D.W."/>
            <person name="Rama T."/>
        </authorList>
    </citation>
    <scope>NUCLEOTIDE SEQUENCE</scope>
    <source>
        <strain evidence="2">TRa018bII</strain>
    </source>
</reference>
<dbReference type="InterPro" id="IPR045518">
    <property type="entry name" value="2EXR"/>
</dbReference>
<comment type="caution">
    <text evidence="2">The sequence shown here is derived from an EMBL/GenBank/DDBJ whole genome shotgun (WGS) entry which is preliminary data.</text>
</comment>
<feature type="domain" description="2EXR" evidence="1">
    <location>
        <begin position="52"/>
        <end position="155"/>
    </location>
</feature>
<keyword evidence="3" id="KW-1185">Reference proteome</keyword>
<dbReference type="Pfam" id="PF20150">
    <property type="entry name" value="2EXR"/>
    <property type="match status" value="1"/>
</dbReference>
<accession>A0A9P7YE51</accession>
<protein>
    <recommendedName>
        <fullName evidence="1">2EXR domain-containing protein</fullName>
    </recommendedName>
</protein>
<dbReference type="Proteomes" id="UP000824998">
    <property type="component" value="Unassembled WGS sequence"/>
</dbReference>
<organism evidence="2 3">
    <name type="scientific">Amylocarpus encephaloides</name>
    <dbReference type="NCBI Taxonomy" id="45428"/>
    <lineage>
        <taxon>Eukaryota</taxon>
        <taxon>Fungi</taxon>
        <taxon>Dikarya</taxon>
        <taxon>Ascomycota</taxon>
        <taxon>Pezizomycotina</taxon>
        <taxon>Leotiomycetes</taxon>
        <taxon>Helotiales</taxon>
        <taxon>Helotiales incertae sedis</taxon>
        <taxon>Amylocarpus</taxon>
    </lineage>
</organism>
<gene>
    <name evidence="2" type="ORF">BJ875DRAFT_444159</name>
</gene>
<proteinExistence type="predicted"/>
<name>A0A9P7YE51_9HELO</name>
<dbReference type="AlphaFoldDB" id="A0A9P7YE51"/>